<name>A0AAV4BG77_9GAST</name>
<accession>A0AAV4BG77</accession>
<comment type="caution">
    <text evidence="1">The sequence shown here is derived from an EMBL/GenBank/DDBJ whole genome shotgun (WGS) entry which is preliminary data.</text>
</comment>
<evidence type="ECO:0008006" key="3">
    <source>
        <dbReference type="Google" id="ProtNLM"/>
    </source>
</evidence>
<dbReference type="Proteomes" id="UP000735302">
    <property type="component" value="Unassembled WGS sequence"/>
</dbReference>
<dbReference type="EMBL" id="BLXT01004931">
    <property type="protein sequence ID" value="GFO18153.1"/>
    <property type="molecule type" value="Genomic_DNA"/>
</dbReference>
<keyword evidence="2" id="KW-1185">Reference proteome</keyword>
<evidence type="ECO:0000313" key="2">
    <source>
        <dbReference type="Proteomes" id="UP000735302"/>
    </source>
</evidence>
<dbReference type="AlphaFoldDB" id="A0AAV4BG77"/>
<evidence type="ECO:0000313" key="1">
    <source>
        <dbReference type="EMBL" id="GFO18153.1"/>
    </source>
</evidence>
<reference evidence="1 2" key="1">
    <citation type="journal article" date="2021" name="Elife">
        <title>Chloroplast acquisition without the gene transfer in kleptoplastic sea slugs, Plakobranchus ocellatus.</title>
        <authorList>
            <person name="Maeda T."/>
            <person name="Takahashi S."/>
            <person name="Yoshida T."/>
            <person name="Shimamura S."/>
            <person name="Takaki Y."/>
            <person name="Nagai Y."/>
            <person name="Toyoda A."/>
            <person name="Suzuki Y."/>
            <person name="Arimoto A."/>
            <person name="Ishii H."/>
            <person name="Satoh N."/>
            <person name="Nishiyama T."/>
            <person name="Hasebe M."/>
            <person name="Maruyama T."/>
            <person name="Minagawa J."/>
            <person name="Obokata J."/>
            <person name="Shigenobu S."/>
        </authorList>
    </citation>
    <scope>NUCLEOTIDE SEQUENCE [LARGE SCALE GENOMIC DNA]</scope>
</reference>
<gene>
    <name evidence="1" type="ORF">PoB_004465800</name>
</gene>
<protein>
    <recommendedName>
        <fullName evidence="3">CBM20 domain-containing protein</fullName>
    </recommendedName>
</protein>
<dbReference type="GO" id="GO:0030246">
    <property type="term" value="F:carbohydrate binding"/>
    <property type="evidence" value="ECO:0007669"/>
    <property type="project" value="InterPro"/>
</dbReference>
<proteinExistence type="predicted"/>
<dbReference type="SUPFAM" id="SSF49452">
    <property type="entry name" value="Starch-binding domain-like"/>
    <property type="match status" value="1"/>
</dbReference>
<dbReference type="InterPro" id="IPR013784">
    <property type="entry name" value="Carb-bd-like_fold"/>
</dbReference>
<sequence>MSRFEWVWLKINIKTNKVAWERPIKRNRVVGCFSGVLHTVWGEHEEVFLQSSACVELTTYKKVKEGFVLVVTGGCHTLGNWDLQKAVTANGMKQPILRALPDKGTEHAGLVRLHTDDTFVVEDEP</sequence>
<organism evidence="1 2">
    <name type="scientific">Plakobranchus ocellatus</name>
    <dbReference type="NCBI Taxonomy" id="259542"/>
    <lineage>
        <taxon>Eukaryota</taxon>
        <taxon>Metazoa</taxon>
        <taxon>Spiralia</taxon>
        <taxon>Lophotrochozoa</taxon>
        <taxon>Mollusca</taxon>
        <taxon>Gastropoda</taxon>
        <taxon>Heterobranchia</taxon>
        <taxon>Euthyneura</taxon>
        <taxon>Panpulmonata</taxon>
        <taxon>Sacoglossa</taxon>
        <taxon>Placobranchoidea</taxon>
        <taxon>Plakobranchidae</taxon>
        <taxon>Plakobranchus</taxon>
    </lineage>
</organism>